<dbReference type="InterPro" id="IPR036366">
    <property type="entry name" value="PGBDSf"/>
</dbReference>
<dbReference type="InterPro" id="IPR002477">
    <property type="entry name" value="Peptidoglycan-bd-like"/>
</dbReference>
<organism evidence="3 4">
    <name type="scientific">Rhizobium tubonense</name>
    <dbReference type="NCBI Taxonomy" id="484088"/>
    <lineage>
        <taxon>Bacteria</taxon>
        <taxon>Pseudomonadati</taxon>
        <taxon>Pseudomonadota</taxon>
        <taxon>Alphaproteobacteria</taxon>
        <taxon>Hyphomicrobiales</taxon>
        <taxon>Rhizobiaceae</taxon>
        <taxon>Rhizobium/Agrobacterium group</taxon>
        <taxon>Rhizobium</taxon>
    </lineage>
</organism>
<feature type="compositionally biased region" description="Low complexity" evidence="1">
    <location>
        <begin position="943"/>
        <end position="977"/>
    </location>
</feature>
<feature type="domain" description="Peptidoglycan binding-like" evidence="2">
    <location>
        <begin position="1207"/>
        <end position="1260"/>
    </location>
</feature>
<dbReference type="EMBL" id="PCDP01000038">
    <property type="protein sequence ID" value="PZM12049.1"/>
    <property type="molecule type" value="Genomic_DNA"/>
</dbReference>
<sequence length="1267" mass="135791">MSGSRSIPPTSDRTSLDALSRTIEGLEARIEGLMGSSASMRDPRQPPLPDRAAIPERTPRAERNPIDGRDYQRPEPDTRPDPLAEIRNRQRVLEASRERDHARREEAAFQERLPLAARSTPLPAQRAAAPAHDAMTEIAQALIGLRQDLKQDIAEGVAREMGALRAEIRNIKTNAEDHNFAEDVRADMARLADSINQLGVHAGQPETTGLKAEFEELRSLMDGLAREASVRGMESRWDGLEERLHAIDTTDLQEELVSLAYRLDDMKRQLGGMGESPMVQALEGKLIAIATAMEQFSDLILPHDRAMIEQFSSLDTRLDEISRAIVATGRTAASAADPMLAQRLEGRLTGLAEQIDLMSSEAQRRQQPTEDLASRIEALTLRIEEMSHAEAASKLEERLDQLSFLMERSQKVAAPQPELTGYLSDISRKIDALDQGSVNDVLSERLEYLARRIDEIDFHPAAPAPLPAIDDGAMQRIEGRLSDIVARLEESTAAPPTDTQAMRNLEEQISHLSLLMSEPRDSVDSFPAEFDRRMNAIEDYMTTNDEYIIEAARQAAEAVVQAYSRNGAMSGSAPEGELSALTALAEDLRHLEDLSRSSDERTHRTFEALHDTLVQIANRLDRMETRAPAPRMPAAEYRPEPFEYADTQALAARASAAAPASSRAAPIIRTSPPADAPSAREPEITGEPLDEAAKAEIKATVSQEVGKASLFAGLGKRFRPARKAEAATPVGRSVIDPAPSIDPVDVMPHEEDNQPLEPGSGAPDIKKILERVRASQTAARNGSGKPQSENERADYIAAARRAAQAAAVEVDQTQRTSPVAADTSKRGGSAFSRYRRPILLAVGAALLAIMAFPLVHTLTHGQKAPPPPADVSMNSPAIEEQAANTVATEQKAAPVDVAAVEAPAVVTQAEPPTAPAAAPATDGDQLSAAAPPSDAGDKPVSNAAPAPTTDAPAAVQSDASAGAPAASASAPADPAPAQTAGISVPDTIQPPSLADAARKGDPLALFQIGAMFTDGRGVPTDLKQAASWYQMSADKGLAPAQYRLASMYEKGNGVDRDLAKAKQYYQQASDQGNASAMHNLAVLFASGAVGPQDYPTAANWFIKAANFGVSDSQFNLAILYARGNGVKQDLGESYKWFAIAAKGGDKDAAQKRDEVANAMKPDQLAAARAQVDLWKPQPLDPKANGVNIPDEWGGKGVHTASIDMKKAIRNIQAILNNNGFDAGAPDGEMGAKTVTALKSFQKSVGLEPDGKVTDAVVKQLLARNKKA</sequence>
<dbReference type="SUPFAM" id="SSF81901">
    <property type="entry name" value="HCP-like"/>
    <property type="match status" value="1"/>
</dbReference>
<dbReference type="SUPFAM" id="SSF47090">
    <property type="entry name" value="PGBD-like"/>
    <property type="match status" value="1"/>
</dbReference>
<feature type="compositionally biased region" description="Low complexity" evidence="1">
    <location>
        <begin position="657"/>
        <end position="669"/>
    </location>
</feature>
<gene>
    <name evidence="3" type="ORF">CPY51_18245</name>
</gene>
<protein>
    <submittedName>
        <fullName evidence="3">Hemagglutinin</fullName>
    </submittedName>
</protein>
<comment type="caution">
    <text evidence="3">The sequence shown here is derived from an EMBL/GenBank/DDBJ whole genome shotgun (WGS) entry which is preliminary data.</text>
</comment>
<reference evidence="3 4" key="1">
    <citation type="journal article" date="2018" name="Sci. Rep.">
        <title>Rhizobium tumorigenes sp. nov., a novel plant tumorigenic bacterium isolated from cane gall tumors on thornless blackberry.</title>
        <authorList>
            <person name="Kuzmanovi N."/>
            <person name="Smalla K."/>
            <person name="Gronow S."/>
            <person name="PuBawska J."/>
        </authorList>
    </citation>
    <scope>NUCLEOTIDE SEQUENCE [LARGE SCALE GENOMIC DNA]</scope>
    <source>
        <strain evidence="3 4">CCBAU 85046</strain>
    </source>
</reference>
<feature type="region of interest" description="Disordered" evidence="1">
    <location>
        <begin position="909"/>
        <end position="995"/>
    </location>
</feature>
<dbReference type="OrthoDB" id="5295703at2"/>
<evidence type="ECO:0000259" key="2">
    <source>
        <dbReference type="Pfam" id="PF01471"/>
    </source>
</evidence>
<dbReference type="Proteomes" id="UP000248925">
    <property type="component" value="Unassembled WGS sequence"/>
</dbReference>
<dbReference type="Pfam" id="PF08238">
    <property type="entry name" value="Sel1"/>
    <property type="match status" value="4"/>
</dbReference>
<proteinExistence type="predicted"/>
<dbReference type="AlphaFoldDB" id="A0A2W4CG28"/>
<keyword evidence="4" id="KW-1185">Reference proteome</keyword>
<feature type="compositionally biased region" description="Low complexity" evidence="1">
    <location>
        <begin position="909"/>
        <end position="922"/>
    </location>
</feature>
<dbReference type="InterPro" id="IPR036365">
    <property type="entry name" value="PGBD-like_sf"/>
</dbReference>
<name>A0A2W4CG28_9HYPH</name>
<feature type="region of interest" description="Disordered" evidence="1">
    <location>
        <begin position="657"/>
        <end position="683"/>
    </location>
</feature>
<dbReference type="Pfam" id="PF01471">
    <property type="entry name" value="PG_binding_1"/>
    <property type="match status" value="1"/>
</dbReference>
<dbReference type="Gene3D" id="1.25.40.10">
    <property type="entry name" value="Tetratricopeptide repeat domain"/>
    <property type="match status" value="1"/>
</dbReference>
<dbReference type="InterPro" id="IPR006597">
    <property type="entry name" value="Sel1-like"/>
</dbReference>
<accession>A0A2W4CG28</accession>
<dbReference type="Gene3D" id="1.10.101.10">
    <property type="entry name" value="PGBD-like superfamily/PGBD"/>
    <property type="match status" value="1"/>
</dbReference>
<evidence type="ECO:0000256" key="1">
    <source>
        <dbReference type="SAM" id="MobiDB-lite"/>
    </source>
</evidence>
<dbReference type="RefSeq" id="WP_111161665.1">
    <property type="nucleotide sequence ID" value="NZ_PCDP01000038.1"/>
</dbReference>
<evidence type="ECO:0000313" key="3">
    <source>
        <dbReference type="EMBL" id="PZM12049.1"/>
    </source>
</evidence>
<dbReference type="InterPro" id="IPR052945">
    <property type="entry name" value="Mitotic_Regulator"/>
</dbReference>
<dbReference type="PANTHER" id="PTHR43628">
    <property type="entry name" value="ACTIVATOR OF C KINASE PROTEIN 1-RELATED"/>
    <property type="match status" value="1"/>
</dbReference>
<feature type="compositionally biased region" description="Basic and acidic residues" evidence="1">
    <location>
        <begin position="53"/>
        <end position="87"/>
    </location>
</feature>
<dbReference type="SMART" id="SM00671">
    <property type="entry name" value="SEL1"/>
    <property type="match status" value="4"/>
</dbReference>
<dbReference type="PANTHER" id="PTHR43628:SF1">
    <property type="entry name" value="CHITIN SYNTHASE REGULATORY FACTOR 2-RELATED"/>
    <property type="match status" value="1"/>
</dbReference>
<feature type="region of interest" description="Disordered" evidence="1">
    <location>
        <begin position="32"/>
        <end position="87"/>
    </location>
</feature>
<dbReference type="InterPro" id="IPR011990">
    <property type="entry name" value="TPR-like_helical_dom_sf"/>
</dbReference>
<evidence type="ECO:0000313" key="4">
    <source>
        <dbReference type="Proteomes" id="UP000248925"/>
    </source>
</evidence>